<feature type="transmembrane region" description="Helical" evidence="6">
    <location>
        <begin position="291"/>
        <end position="315"/>
    </location>
</feature>
<dbReference type="RefSeq" id="WP_093009306.1">
    <property type="nucleotide sequence ID" value="NZ_FOXV01000002.1"/>
</dbReference>
<dbReference type="GO" id="GO:0005886">
    <property type="term" value="C:plasma membrane"/>
    <property type="evidence" value="ECO:0007669"/>
    <property type="project" value="UniProtKB-SubCell"/>
</dbReference>
<dbReference type="SUPFAM" id="SSF103473">
    <property type="entry name" value="MFS general substrate transporter"/>
    <property type="match status" value="1"/>
</dbReference>
<dbReference type="Proteomes" id="UP000243106">
    <property type="component" value="Unassembled WGS sequence"/>
</dbReference>
<proteinExistence type="predicted"/>
<feature type="transmembrane region" description="Helical" evidence="6">
    <location>
        <begin position="207"/>
        <end position="230"/>
    </location>
</feature>
<accession>A0A1I5VXN5</accession>
<evidence type="ECO:0000313" key="9">
    <source>
        <dbReference type="Proteomes" id="UP000243106"/>
    </source>
</evidence>
<dbReference type="Gene3D" id="1.20.1250.20">
    <property type="entry name" value="MFS general substrate transporter like domains"/>
    <property type="match status" value="1"/>
</dbReference>
<evidence type="ECO:0000313" key="8">
    <source>
        <dbReference type="EMBL" id="SFQ12245.1"/>
    </source>
</evidence>
<evidence type="ECO:0000256" key="3">
    <source>
        <dbReference type="ARBA" id="ARBA00022692"/>
    </source>
</evidence>
<dbReference type="PROSITE" id="PS50850">
    <property type="entry name" value="MFS"/>
    <property type="match status" value="1"/>
</dbReference>
<keyword evidence="2" id="KW-1003">Cell membrane</keyword>
<evidence type="ECO:0000256" key="1">
    <source>
        <dbReference type="ARBA" id="ARBA00004651"/>
    </source>
</evidence>
<dbReference type="AlphaFoldDB" id="A0A1I5VXN5"/>
<dbReference type="Pfam" id="PF07690">
    <property type="entry name" value="MFS_1"/>
    <property type="match status" value="1"/>
</dbReference>
<dbReference type="InterPro" id="IPR011701">
    <property type="entry name" value="MFS"/>
</dbReference>
<comment type="subcellular location">
    <subcellularLocation>
        <location evidence="1">Cell membrane</location>
        <topology evidence="1">Multi-pass membrane protein</topology>
    </subcellularLocation>
</comment>
<organism evidence="8 9">
    <name type="scientific">Roseivivax halotolerans</name>
    <dbReference type="NCBI Taxonomy" id="93684"/>
    <lineage>
        <taxon>Bacteria</taxon>
        <taxon>Pseudomonadati</taxon>
        <taxon>Pseudomonadota</taxon>
        <taxon>Alphaproteobacteria</taxon>
        <taxon>Rhodobacterales</taxon>
        <taxon>Roseobacteraceae</taxon>
        <taxon>Roseivivax</taxon>
    </lineage>
</organism>
<dbReference type="PANTHER" id="PTHR43124">
    <property type="entry name" value="PURINE EFFLUX PUMP PBUE"/>
    <property type="match status" value="1"/>
</dbReference>
<feature type="transmembrane region" description="Helical" evidence="6">
    <location>
        <begin position="96"/>
        <end position="119"/>
    </location>
</feature>
<feature type="transmembrane region" description="Helical" evidence="6">
    <location>
        <begin position="354"/>
        <end position="373"/>
    </location>
</feature>
<feature type="transmembrane region" description="Helical" evidence="6">
    <location>
        <begin position="236"/>
        <end position="259"/>
    </location>
</feature>
<dbReference type="InterPro" id="IPR036259">
    <property type="entry name" value="MFS_trans_sf"/>
</dbReference>
<dbReference type="EMBL" id="FOXV01000002">
    <property type="protein sequence ID" value="SFQ12245.1"/>
    <property type="molecule type" value="Genomic_DNA"/>
</dbReference>
<feature type="domain" description="Major facilitator superfamily (MFS) profile" evidence="7">
    <location>
        <begin position="1"/>
        <end position="378"/>
    </location>
</feature>
<gene>
    <name evidence="8" type="ORF">SAMN05421853_10214</name>
</gene>
<sequence length="388" mass="39454">MRVTLVIFTIWLAGLGGAGQYAKLAAGFGALSEAYPGAGAALGFAVSLLSFLGLLFGLYAGRLVARFGAKRALIGGLVLGAAMSGIEALLPALPIFLAARLIEGLSHLAIVVAAPTLIAETAPERMRPAAMTLWSTFFSVAFALAAFAGPAVIEAYGLSGLLFGHAAYLLAMAAILAPVLPRPERSEPAGESDGILRRHVRLYGNPWLSAPGWGWLFYTFTFVAVLTLLPEVAPGAPLWLATALPLAAIMTSLTLGVVLLSRFSAVQISVAGFGLSAILTLALLATGGATWALLGLFLCLGLVQAAGFAAVPQLAHTASDRAMANGAIAQMGNLGNLTGTPVLLALLSVAGRDAALLTLVACYVAGAGAHAVLGARRAAQDASASRAT</sequence>
<evidence type="ECO:0000259" key="7">
    <source>
        <dbReference type="PROSITE" id="PS50850"/>
    </source>
</evidence>
<name>A0A1I5VXN5_9RHOB</name>
<dbReference type="InterPro" id="IPR050189">
    <property type="entry name" value="MFS_Efflux_Transporters"/>
</dbReference>
<keyword evidence="9" id="KW-1185">Reference proteome</keyword>
<feature type="transmembrane region" description="Helical" evidence="6">
    <location>
        <begin position="34"/>
        <end position="60"/>
    </location>
</feature>
<feature type="transmembrane region" description="Helical" evidence="6">
    <location>
        <begin position="72"/>
        <end position="90"/>
    </location>
</feature>
<dbReference type="InterPro" id="IPR020846">
    <property type="entry name" value="MFS_dom"/>
</dbReference>
<keyword evidence="3 6" id="KW-0812">Transmembrane</keyword>
<evidence type="ECO:0000256" key="2">
    <source>
        <dbReference type="ARBA" id="ARBA00022475"/>
    </source>
</evidence>
<reference evidence="9" key="1">
    <citation type="submission" date="2016-10" db="EMBL/GenBank/DDBJ databases">
        <authorList>
            <person name="Varghese N."/>
            <person name="Submissions S."/>
        </authorList>
    </citation>
    <scope>NUCLEOTIDE SEQUENCE [LARGE SCALE GENOMIC DNA]</scope>
    <source>
        <strain evidence="9">JCM 10271</strain>
    </source>
</reference>
<keyword evidence="5 6" id="KW-0472">Membrane</keyword>
<feature type="transmembrane region" description="Helical" evidence="6">
    <location>
        <begin position="327"/>
        <end position="348"/>
    </location>
</feature>
<dbReference type="GO" id="GO:0022857">
    <property type="term" value="F:transmembrane transporter activity"/>
    <property type="evidence" value="ECO:0007669"/>
    <property type="project" value="InterPro"/>
</dbReference>
<dbReference type="STRING" id="93684.SAMN05421853_10214"/>
<feature type="transmembrane region" description="Helical" evidence="6">
    <location>
        <begin position="266"/>
        <end position="285"/>
    </location>
</feature>
<keyword evidence="4 6" id="KW-1133">Transmembrane helix</keyword>
<evidence type="ECO:0000256" key="5">
    <source>
        <dbReference type="ARBA" id="ARBA00023136"/>
    </source>
</evidence>
<protein>
    <submittedName>
        <fullName evidence="8">Major Facilitator Superfamily protein</fullName>
    </submittedName>
</protein>
<evidence type="ECO:0000256" key="4">
    <source>
        <dbReference type="ARBA" id="ARBA00022989"/>
    </source>
</evidence>
<evidence type="ECO:0000256" key="6">
    <source>
        <dbReference type="SAM" id="Phobius"/>
    </source>
</evidence>
<dbReference type="PANTHER" id="PTHR43124:SF3">
    <property type="entry name" value="CHLORAMPHENICOL EFFLUX PUMP RV0191"/>
    <property type="match status" value="1"/>
</dbReference>
<feature type="transmembrane region" description="Helical" evidence="6">
    <location>
        <begin position="131"/>
        <end position="153"/>
    </location>
</feature>
<feature type="transmembrane region" description="Helical" evidence="6">
    <location>
        <begin position="159"/>
        <end position="180"/>
    </location>
</feature>